<keyword evidence="2" id="KW-0547">Nucleotide-binding</keyword>
<gene>
    <name evidence="6" type="ORF">PJV92_01160</name>
</gene>
<dbReference type="PROSITE" id="PS50893">
    <property type="entry name" value="ABC_TRANSPORTER_2"/>
    <property type="match status" value="1"/>
</dbReference>
<dbReference type="SUPFAM" id="SSF52540">
    <property type="entry name" value="P-loop containing nucleoside triphosphate hydrolases"/>
    <property type="match status" value="2"/>
</dbReference>
<organism evidence="6 7">
    <name type="scientific">Aliarcobacter butzleri</name>
    <dbReference type="NCBI Taxonomy" id="28197"/>
    <lineage>
        <taxon>Bacteria</taxon>
        <taxon>Pseudomonadati</taxon>
        <taxon>Campylobacterota</taxon>
        <taxon>Epsilonproteobacteria</taxon>
        <taxon>Campylobacterales</taxon>
        <taxon>Arcobacteraceae</taxon>
        <taxon>Aliarcobacter</taxon>
    </lineage>
</organism>
<dbReference type="RefSeq" id="WP_175530698.1">
    <property type="nucleotide sequence ID" value="NZ_JABWGL010000002.1"/>
</dbReference>
<evidence type="ECO:0000256" key="3">
    <source>
        <dbReference type="ARBA" id="ARBA00022840"/>
    </source>
</evidence>
<dbReference type="Gene3D" id="3.40.50.300">
    <property type="entry name" value="P-loop containing nucleotide triphosphate hydrolases"/>
    <property type="match status" value="2"/>
</dbReference>
<evidence type="ECO:0000256" key="1">
    <source>
        <dbReference type="ARBA" id="ARBA00022737"/>
    </source>
</evidence>
<evidence type="ECO:0000313" key="7">
    <source>
        <dbReference type="Proteomes" id="UP001171508"/>
    </source>
</evidence>
<reference evidence="6" key="1">
    <citation type="journal article" date="2023" name="Microorganisms">
        <title>Genomic Characterization of Arcobacter butzleri Strains Isolated from Various Sources in Lithuania.</title>
        <authorList>
            <person name="Uljanovas D."/>
            <person name="Golz G."/>
            <person name="Fleischmann S."/>
            <person name="Kudirkiene E."/>
            <person name="Kasetiene N."/>
            <person name="Grineviciene A."/>
            <person name="Tamuleviciene E."/>
            <person name="Aksomaitiene J."/>
            <person name="Alter T."/>
            <person name="Malakauskas M."/>
        </authorList>
    </citation>
    <scope>NUCLEOTIDE SEQUENCE</scope>
    <source>
        <strain evidence="6">H19</strain>
    </source>
</reference>
<reference evidence="6" key="2">
    <citation type="submission" date="2023-01" db="EMBL/GenBank/DDBJ databases">
        <authorList>
            <person name="Uljanovas D."/>
        </authorList>
    </citation>
    <scope>NUCLEOTIDE SEQUENCE</scope>
    <source>
        <strain evidence="6">H19</strain>
    </source>
</reference>
<evidence type="ECO:0000259" key="5">
    <source>
        <dbReference type="PROSITE" id="PS50893"/>
    </source>
</evidence>
<feature type="domain" description="ABC transporter" evidence="5">
    <location>
        <begin position="4"/>
        <end position="208"/>
    </location>
</feature>
<keyword evidence="3 6" id="KW-0067">ATP-binding</keyword>
<accession>A0AAP4PWN0</accession>
<dbReference type="InterPro" id="IPR003439">
    <property type="entry name" value="ABC_transporter-like_ATP-bd"/>
</dbReference>
<name>A0AAP4PWN0_9BACT</name>
<comment type="caution">
    <text evidence="6">The sequence shown here is derived from an EMBL/GenBank/DDBJ whole genome shotgun (WGS) entry which is preliminary data.</text>
</comment>
<evidence type="ECO:0000313" key="6">
    <source>
        <dbReference type="EMBL" id="MDN5131322.1"/>
    </source>
</evidence>
<dbReference type="SMART" id="SM00382">
    <property type="entry name" value="AAA"/>
    <property type="match status" value="2"/>
</dbReference>
<keyword evidence="1" id="KW-0677">Repeat</keyword>
<dbReference type="Proteomes" id="UP001171508">
    <property type="component" value="Unassembled WGS sequence"/>
</dbReference>
<dbReference type="InterPro" id="IPR003593">
    <property type="entry name" value="AAA+_ATPase"/>
</dbReference>
<feature type="coiled-coil region" evidence="4">
    <location>
        <begin position="192"/>
        <end position="237"/>
    </location>
</feature>
<dbReference type="CDD" id="cd03221">
    <property type="entry name" value="ABCF_EF-3"/>
    <property type="match status" value="1"/>
</dbReference>
<dbReference type="InterPro" id="IPR027417">
    <property type="entry name" value="P-loop_NTPase"/>
</dbReference>
<proteinExistence type="predicted"/>
<sequence length="495" mass="57384">MQHLQINNLTFKYQDTDIFTNLNLSFEPFSWNCIVGNNGSGKTTLLKLIAKKIKPESGNIVGNDLVYYCEQNLDKTPDGFEEFIYTFNSKTFRLKELLHIQDEWFYRWETLSYGEKKRVQIAIALYQEIDVLLLDEPTNHLDYKSKNIVLEALKSFRGIGILVSHDRELLNSLCTNTVIIKNQNVYSYKSGYDTAIKELNQYRSLLQKENENTNKELKKLQKNIQTQKEKVSLSKSRLSKKSIDKSDKDTKEKINLAKLTGKDKNDSKLVSTFSKKYEEQISKRNNIDKEFEKGIKIENNISKKDLFSFYLEEGSLKLSQEKILYYPSLTINSTDKIAIVGDNGVGKSSFLKYIISKIDLNNNYLYLPQEIEENQIKKLYEQIASFDNDKKGLLYTLVRRLSSNPKNLLENRFASPGEIRKLFIAKALLENISLIILDEPTNHMDIDSIEALEKALVVYDKALIVVSHDKTFIKNLNLEVWNVLKTDDKNFFITK</sequence>
<dbReference type="Pfam" id="PF00005">
    <property type="entry name" value="ABC_tran"/>
    <property type="match status" value="2"/>
</dbReference>
<evidence type="ECO:0000256" key="2">
    <source>
        <dbReference type="ARBA" id="ARBA00022741"/>
    </source>
</evidence>
<evidence type="ECO:0000256" key="4">
    <source>
        <dbReference type="SAM" id="Coils"/>
    </source>
</evidence>
<dbReference type="PANTHER" id="PTHR19211:SF14">
    <property type="entry name" value="ATP-BINDING CASSETTE SUB-FAMILY F MEMBER 1"/>
    <property type="match status" value="1"/>
</dbReference>
<dbReference type="EMBL" id="JAQJJM010000002">
    <property type="protein sequence ID" value="MDN5131322.1"/>
    <property type="molecule type" value="Genomic_DNA"/>
</dbReference>
<dbReference type="GO" id="GO:0005524">
    <property type="term" value="F:ATP binding"/>
    <property type="evidence" value="ECO:0007669"/>
    <property type="project" value="UniProtKB-KW"/>
</dbReference>
<dbReference type="PANTHER" id="PTHR19211">
    <property type="entry name" value="ATP-BINDING TRANSPORT PROTEIN-RELATED"/>
    <property type="match status" value="1"/>
</dbReference>
<dbReference type="AlphaFoldDB" id="A0AAP4PWN0"/>
<dbReference type="InterPro" id="IPR050611">
    <property type="entry name" value="ABCF"/>
</dbReference>
<dbReference type="PROSITE" id="PS00211">
    <property type="entry name" value="ABC_TRANSPORTER_1"/>
    <property type="match status" value="1"/>
</dbReference>
<dbReference type="GO" id="GO:0016887">
    <property type="term" value="F:ATP hydrolysis activity"/>
    <property type="evidence" value="ECO:0007669"/>
    <property type="project" value="InterPro"/>
</dbReference>
<keyword evidence="4" id="KW-0175">Coiled coil</keyword>
<dbReference type="InterPro" id="IPR017871">
    <property type="entry name" value="ABC_transporter-like_CS"/>
</dbReference>
<protein>
    <submittedName>
        <fullName evidence="6">ATP-binding cassette domain-containing protein</fullName>
    </submittedName>
</protein>